<gene>
    <name evidence="2" type="ORF">AVDCRST_MAG59-5150</name>
</gene>
<evidence type="ECO:0000313" key="2">
    <source>
        <dbReference type="EMBL" id="CAA9583970.1"/>
    </source>
</evidence>
<name>A0A6J4VPI0_9BACT</name>
<sequence length="224" mass="23432">MGWLLVVITAFLAFGPLAATAQEATPATAEPAAGLAPNRTDTRYVVPFTRDGLNPGLTVTSTIEGACPFGSSIANGRPDAWGCTTDGGVVDPCFENAYLPVDEATEVACFDTPWSGEVVVLRLTAPLSREKEGPGGGPSGAADTAEEVIQPWDLPWALELENGDRCSLMHGTLVVMAGQVAHYGCENGGVILGETDRSQPVWTVSYLAEGEVASHLVDVLTAWT</sequence>
<feature type="chain" id="PRO_5026757437" evidence="1">
    <location>
        <begin position="22"/>
        <end position="224"/>
    </location>
</feature>
<protein>
    <submittedName>
        <fullName evidence="2">Uncharacterized protein</fullName>
    </submittedName>
</protein>
<keyword evidence="1" id="KW-0732">Signal</keyword>
<evidence type="ECO:0000256" key="1">
    <source>
        <dbReference type="SAM" id="SignalP"/>
    </source>
</evidence>
<reference evidence="2" key="1">
    <citation type="submission" date="2020-02" db="EMBL/GenBank/DDBJ databases">
        <authorList>
            <person name="Meier V. D."/>
        </authorList>
    </citation>
    <scope>NUCLEOTIDE SEQUENCE</scope>
    <source>
        <strain evidence="2">AVDCRST_MAG59</strain>
    </source>
</reference>
<accession>A0A6J4VPI0</accession>
<feature type="signal peptide" evidence="1">
    <location>
        <begin position="1"/>
        <end position="21"/>
    </location>
</feature>
<dbReference type="AlphaFoldDB" id="A0A6J4VPI0"/>
<proteinExistence type="predicted"/>
<organism evidence="2">
    <name type="scientific">uncultured Thermomicrobiales bacterium</name>
    <dbReference type="NCBI Taxonomy" id="1645740"/>
    <lineage>
        <taxon>Bacteria</taxon>
        <taxon>Pseudomonadati</taxon>
        <taxon>Thermomicrobiota</taxon>
        <taxon>Thermomicrobia</taxon>
        <taxon>Thermomicrobiales</taxon>
        <taxon>environmental samples</taxon>
    </lineage>
</organism>
<dbReference type="EMBL" id="CADCWF010000366">
    <property type="protein sequence ID" value="CAA9583970.1"/>
    <property type="molecule type" value="Genomic_DNA"/>
</dbReference>